<comment type="caution">
    <text evidence="1">The sequence shown here is derived from an EMBL/GenBank/DDBJ whole genome shotgun (WGS) entry which is preliminary data.</text>
</comment>
<evidence type="ECO:0000313" key="1">
    <source>
        <dbReference type="EMBL" id="GFR13217.1"/>
    </source>
</evidence>
<name>A0A8X6GXP9_TRICU</name>
<protein>
    <submittedName>
        <fullName evidence="1">Uncharacterized protein</fullName>
    </submittedName>
</protein>
<proteinExistence type="predicted"/>
<evidence type="ECO:0000313" key="2">
    <source>
        <dbReference type="Proteomes" id="UP000887116"/>
    </source>
</evidence>
<dbReference type="OrthoDB" id="6415485at2759"/>
<sequence>MLEINSNKWRPTSTDFLQGTSVDRYYVLITEVLITEVSILTPGTTVSGPRSGIALSSVIMRPLNNLLLRTVTYPRLGGLTWIDDAEFQFARLLTNCKAGRKWLPFNWCRMLTQREIHRYKLDANEG</sequence>
<gene>
    <name evidence="1" type="ORF">TNCT_734431</name>
</gene>
<keyword evidence="2" id="KW-1185">Reference proteome</keyword>
<dbReference type="EMBL" id="BMAO01026899">
    <property type="protein sequence ID" value="GFR13217.1"/>
    <property type="molecule type" value="Genomic_DNA"/>
</dbReference>
<dbReference type="Proteomes" id="UP000887116">
    <property type="component" value="Unassembled WGS sequence"/>
</dbReference>
<accession>A0A8X6GXP9</accession>
<organism evidence="1 2">
    <name type="scientific">Trichonephila clavata</name>
    <name type="common">Joro spider</name>
    <name type="synonym">Nephila clavata</name>
    <dbReference type="NCBI Taxonomy" id="2740835"/>
    <lineage>
        <taxon>Eukaryota</taxon>
        <taxon>Metazoa</taxon>
        <taxon>Ecdysozoa</taxon>
        <taxon>Arthropoda</taxon>
        <taxon>Chelicerata</taxon>
        <taxon>Arachnida</taxon>
        <taxon>Araneae</taxon>
        <taxon>Araneomorphae</taxon>
        <taxon>Entelegynae</taxon>
        <taxon>Araneoidea</taxon>
        <taxon>Nephilidae</taxon>
        <taxon>Trichonephila</taxon>
    </lineage>
</organism>
<dbReference type="AlphaFoldDB" id="A0A8X6GXP9"/>
<reference evidence="1" key="1">
    <citation type="submission" date="2020-07" db="EMBL/GenBank/DDBJ databases">
        <title>Multicomponent nature underlies the extraordinary mechanical properties of spider dragline silk.</title>
        <authorList>
            <person name="Kono N."/>
            <person name="Nakamura H."/>
            <person name="Mori M."/>
            <person name="Yoshida Y."/>
            <person name="Ohtoshi R."/>
            <person name="Malay A.D."/>
            <person name="Moran D.A.P."/>
            <person name="Tomita M."/>
            <person name="Numata K."/>
            <person name="Arakawa K."/>
        </authorList>
    </citation>
    <scope>NUCLEOTIDE SEQUENCE</scope>
</reference>